<evidence type="ECO:0008006" key="4">
    <source>
        <dbReference type="Google" id="ProtNLM"/>
    </source>
</evidence>
<gene>
    <name evidence="2" type="ORF">ABVK25_008063</name>
</gene>
<evidence type="ECO:0000256" key="1">
    <source>
        <dbReference type="SAM" id="MobiDB-lite"/>
    </source>
</evidence>
<protein>
    <recommendedName>
        <fullName evidence="4">F-box domain-containing protein</fullName>
    </recommendedName>
</protein>
<accession>A0ABR4B432</accession>
<reference evidence="2 3" key="1">
    <citation type="submission" date="2024-09" db="EMBL/GenBank/DDBJ databases">
        <title>Rethinking Asexuality: The Enigmatic Case of Functional Sexual Genes in Lepraria (Stereocaulaceae).</title>
        <authorList>
            <person name="Doellman M."/>
            <person name="Sun Y."/>
            <person name="Barcenas-Pena A."/>
            <person name="Lumbsch H.T."/>
            <person name="Grewe F."/>
        </authorList>
    </citation>
    <scope>NUCLEOTIDE SEQUENCE [LARGE SCALE GENOMIC DNA]</scope>
    <source>
        <strain evidence="2 3">Grewe 0041</strain>
    </source>
</reference>
<evidence type="ECO:0000313" key="2">
    <source>
        <dbReference type="EMBL" id="KAL2051649.1"/>
    </source>
</evidence>
<proteinExistence type="predicted"/>
<comment type="caution">
    <text evidence="2">The sequence shown here is derived from an EMBL/GenBank/DDBJ whole genome shotgun (WGS) entry which is preliminary data.</text>
</comment>
<keyword evidence="3" id="KW-1185">Reference proteome</keyword>
<dbReference type="EMBL" id="JBHFEH010000033">
    <property type="protein sequence ID" value="KAL2051649.1"/>
    <property type="molecule type" value="Genomic_DNA"/>
</dbReference>
<feature type="region of interest" description="Disordered" evidence="1">
    <location>
        <begin position="555"/>
        <end position="574"/>
    </location>
</feature>
<organism evidence="2 3">
    <name type="scientific">Lepraria finkii</name>
    <dbReference type="NCBI Taxonomy" id="1340010"/>
    <lineage>
        <taxon>Eukaryota</taxon>
        <taxon>Fungi</taxon>
        <taxon>Dikarya</taxon>
        <taxon>Ascomycota</taxon>
        <taxon>Pezizomycotina</taxon>
        <taxon>Lecanoromycetes</taxon>
        <taxon>OSLEUM clade</taxon>
        <taxon>Lecanoromycetidae</taxon>
        <taxon>Lecanorales</taxon>
        <taxon>Lecanorineae</taxon>
        <taxon>Stereocaulaceae</taxon>
        <taxon>Lepraria</taxon>
    </lineage>
</organism>
<sequence length="574" mass="64643">MGKATSFDVLPLEIANHVCSFLRQSEVSRLSLAAKPVYELVRPILYRHPKITSFTSLTLFQRTIIQATYMGKVDFQWSTRECLDQTRTLELTIDPTIDSARNNGEPPAAIMVSRMIQAIVRRCPNIAITLRFAHCQCEFTPISRLESETFPRVTKLMVYVGRHEPDGSHTHDPNDRRRRNRIRCCPNPAFWRPFVNGICFPDCKSLEIRHFWATTPPDHASLDLKKNHRGDYGGDDLGFYDPHGIQSGGGPTIGATDGLKRFESILLESPPELNSSLLMQLLGNPKSVASNLARLELRFCNLNEETISKLLYHAPPNLKHLVLLHSNQSYHSYSRQASPHLCPLIREFAKNMVHLEFAAPTICRELFFDDLERLSLRQSGIATGIGATGGVIEGTNKLDTHLIRDTVQACRKQKKTKYRNGRVKEAITMAKAKTNSASTSSSLFGGAPNQNNIATRAHRDTEFLLDEEEEQRSRLIEGSKTPWFRRIVTGQGLCSNDDTWAEIQLAADMEEKGVKWVVVNKYLQIASQHSNGKASIGLDLRQALEEKFDFKSRTTPGFTDSIDGSNEEFDGFDL</sequence>
<dbReference type="Proteomes" id="UP001590951">
    <property type="component" value="Unassembled WGS sequence"/>
</dbReference>
<feature type="compositionally biased region" description="Acidic residues" evidence="1">
    <location>
        <begin position="565"/>
        <end position="574"/>
    </location>
</feature>
<feature type="compositionally biased region" description="Polar residues" evidence="1">
    <location>
        <begin position="555"/>
        <end position="564"/>
    </location>
</feature>
<evidence type="ECO:0000313" key="3">
    <source>
        <dbReference type="Proteomes" id="UP001590951"/>
    </source>
</evidence>
<name>A0ABR4B432_9LECA</name>